<dbReference type="Pfam" id="PF11738">
    <property type="entry name" value="DUF3298"/>
    <property type="match status" value="1"/>
</dbReference>
<dbReference type="Gene3D" id="3.90.640.20">
    <property type="entry name" value="Heat-shock cognate protein, ATPase"/>
    <property type="match status" value="1"/>
</dbReference>
<dbReference type="KEGG" id="amij:EQM06_04255"/>
<dbReference type="Pfam" id="PF13739">
    <property type="entry name" value="PdaC"/>
    <property type="match status" value="1"/>
</dbReference>
<reference evidence="4 5" key="1">
    <citation type="submission" date="2019-01" db="EMBL/GenBank/DDBJ databases">
        <title>Draft genomes of a novel of Aminipila strains.</title>
        <authorList>
            <person name="Ma S."/>
        </authorList>
    </citation>
    <scope>NUCLEOTIDE SEQUENCE [LARGE SCALE GENOMIC DNA]</scope>
    <source>
        <strain evidence="5">JN-39</strain>
    </source>
</reference>
<dbReference type="Proteomes" id="UP000287601">
    <property type="component" value="Chromosome"/>
</dbReference>
<feature type="transmembrane region" description="Helical" evidence="1">
    <location>
        <begin position="58"/>
        <end position="76"/>
    </location>
</feature>
<organism evidence="4 5">
    <name type="scientific">Aminipila luticellarii</name>
    <dbReference type="NCBI Taxonomy" id="2507160"/>
    <lineage>
        <taxon>Bacteria</taxon>
        <taxon>Bacillati</taxon>
        <taxon>Bacillota</taxon>
        <taxon>Clostridia</taxon>
        <taxon>Peptostreptococcales</taxon>
        <taxon>Anaerovoracaceae</taxon>
        <taxon>Aminipila</taxon>
    </lineage>
</organism>
<keyword evidence="5" id="KW-1185">Reference proteome</keyword>
<evidence type="ECO:0000259" key="3">
    <source>
        <dbReference type="Pfam" id="PF13739"/>
    </source>
</evidence>
<gene>
    <name evidence="4" type="ORF">EQM06_04255</name>
</gene>
<feature type="domain" description="DUF3298" evidence="2">
    <location>
        <begin position="224"/>
        <end position="301"/>
    </location>
</feature>
<keyword evidence="1" id="KW-1133">Transmembrane helix</keyword>
<dbReference type="OrthoDB" id="4990at2"/>
<dbReference type="AlphaFoldDB" id="A0A410PUA3"/>
<proteinExistence type="predicted"/>
<dbReference type="Gene3D" id="3.30.565.40">
    <property type="entry name" value="Fervidobacterium nodosum Rt17-B1 like"/>
    <property type="match status" value="1"/>
</dbReference>
<sequence>MLNDKEFLNLKKNYEDVEIPEDLEQIVQQTIDRAETELLQEKTEREKKQRGRKMKRRVGSAAAAVVIIVGSFGLGVNTSKAFADTVSDIPVLSSLAKVFTIEQVHEETDYYVADMKIPGIEGLKDKKLQQQINELVHKQVTTAVNETKKSTEADKKAYLATGGKEEDYMHPEISVDYDVKCLNDKILSFSVYKTQTMASAYFDMFYYNYDLTTGKPITLKGLLGKDYKEIANKQIKEQIAEREKEPGSMYWDTCEGMEDEAFKTIADDQQFYVNKAGNPVIVFNKYEIAPGYMGIQEFEIQK</sequence>
<keyword evidence="1" id="KW-0472">Membrane</keyword>
<protein>
    <submittedName>
        <fullName evidence="4">DUF3298/DUF4163 domain-containing protein</fullName>
    </submittedName>
</protein>
<dbReference type="EMBL" id="CP035281">
    <property type="protein sequence ID" value="QAT42505.1"/>
    <property type="molecule type" value="Genomic_DNA"/>
</dbReference>
<evidence type="ECO:0000313" key="4">
    <source>
        <dbReference type="EMBL" id="QAT42505.1"/>
    </source>
</evidence>
<dbReference type="InterPro" id="IPR025303">
    <property type="entry name" value="PdaC"/>
</dbReference>
<evidence type="ECO:0000259" key="2">
    <source>
        <dbReference type="Pfam" id="PF11738"/>
    </source>
</evidence>
<keyword evidence="1" id="KW-0812">Transmembrane</keyword>
<feature type="domain" description="Deacetylase PdaC" evidence="3">
    <location>
        <begin position="105"/>
        <end position="195"/>
    </location>
</feature>
<dbReference type="RefSeq" id="WP_128745155.1">
    <property type="nucleotide sequence ID" value="NZ_CP035281.1"/>
</dbReference>
<name>A0A410PUA3_9FIRM</name>
<dbReference type="InterPro" id="IPR037126">
    <property type="entry name" value="PdaC/RsiV-like_sf"/>
</dbReference>
<evidence type="ECO:0000313" key="5">
    <source>
        <dbReference type="Proteomes" id="UP000287601"/>
    </source>
</evidence>
<dbReference type="InterPro" id="IPR021729">
    <property type="entry name" value="DUF3298"/>
</dbReference>
<accession>A0A410PUA3</accession>
<evidence type="ECO:0000256" key="1">
    <source>
        <dbReference type="SAM" id="Phobius"/>
    </source>
</evidence>